<name>A0AAV2MB20_KNICA</name>
<proteinExistence type="predicted"/>
<evidence type="ECO:0000313" key="2">
    <source>
        <dbReference type="EMBL" id="CAL1610571.1"/>
    </source>
</evidence>
<feature type="region of interest" description="Disordered" evidence="1">
    <location>
        <begin position="72"/>
        <end position="134"/>
    </location>
</feature>
<reference evidence="2 3" key="1">
    <citation type="submission" date="2024-04" db="EMBL/GenBank/DDBJ databases">
        <authorList>
            <person name="Waldvogel A.-M."/>
            <person name="Schoenle A."/>
        </authorList>
    </citation>
    <scope>NUCLEOTIDE SEQUENCE [LARGE SCALE GENOMIC DNA]</scope>
</reference>
<dbReference type="Proteomes" id="UP001497482">
    <property type="component" value="Chromosome 7"/>
</dbReference>
<protein>
    <submittedName>
        <fullName evidence="2">Uncharacterized protein</fullName>
    </submittedName>
</protein>
<dbReference type="EMBL" id="OZ035829">
    <property type="protein sequence ID" value="CAL1610571.1"/>
    <property type="molecule type" value="Genomic_DNA"/>
</dbReference>
<gene>
    <name evidence="2" type="ORF">KC01_LOCUS37159</name>
</gene>
<evidence type="ECO:0000313" key="3">
    <source>
        <dbReference type="Proteomes" id="UP001497482"/>
    </source>
</evidence>
<keyword evidence="3" id="KW-1185">Reference proteome</keyword>
<dbReference type="AlphaFoldDB" id="A0AAV2MB20"/>
<accession>A0AAV2MB20</accession>
<organism evidence="2 3">
    <name type="scientific">Knipowitschia caucasica</name>
    <name type="common">Caucasian dwarf goby</name>
    <name type="synonym">Pomatoschistus caucasicus</name>
    <dbReference type="NCBI Taxonomy" id="637954"/>
    <lineage>
        <taxon>Eukaryota</taxon>
        <taxon>Metazoa</taxon>
        <taxon>Chordata</taxon>
        <taxon>Craniata</taxon>
        <taxon>Vertebrata</taxon>
        <taxon>Euteleostomi</taxon>
        <taxon>Actinopterygii</taxon>
        <taxon>Neopterygii</taxon>
        <taxon>Teleostei</taxon>
        <taxon>Neoteleostei</taxon>
        <taxon>Acanthomorphata</taxon>
        <taxon>Gobiaria</taxon>
        <taxon>Gobiiformes</taxon>
        <taxon>Gobioidei</taxon>
        <taxon>Gobiidae</taxon>
        <taxon>Gobiinae</taxon>
        <taxon>Knipowitschia</taxon>
    </lineage>
</organism>
<evidence type="ECO:0000256" key="1">
    <source>
        <dbReference type="SAM" id="MobiDB-lite"/>
    </source>
</evidence>
<feature type="compositionally biased region" description="Polar residues" evidence="1">
    <location>
        <begin position="97"/>
        <end position="108"/>
    </location>
</feature>
<feature type="compositionally biased region" description="Polar residues" evidence="1">
    <location>
        <begin position="73"/>
        <end position="82"/>
    </location>
</feature>
<sequence>MDGLSTHSPGPLALWPSGSDCGRSICLLLFCSVGTRLGPTMEDPPCPFFHPQAAAGSLGECCAARRITLRAASVSSESNSRFEANKGKRDSEHKTSTNRISPSLSITLRSHMKTVEQESSRPLTGEAAADKVEE</sequence>
<feature type="compositionally biased region" description="Basic and acidic residues" evidence="1">
    <location>
        <begin position="83"/>
        <end position="95"/>
    </location>
</feature>